<dbReference type="OrthoDB" id="6402248at2"/>
<dbReference type="Pfam" id="PF14091">
    <property type="entry name" value="DUF4269"/>
    <property type="match status" value="1"/>
</dbReference>
<keyword evidence="1" id="KW-0378">Hydrolase</keyword>
<organism evidence="1 2">
    <name type="scientific">Halobacillus mangrovi</name>
    <dbReference type="NCBI Taxonomy" id="402384"/>
    <lineage>
        <taxon>Bacteria</taxon>
        <taxon>Bacillati</taxon>
        <taxon>Bacillota</taxon>
        <taxon>Bacilli</taxon>
        <taxon>Bacillales</taxon>
        <taxon>Bacillaceae</taxon>
        <taxon>Halobacillus</taxon>
    </lineage>
</organism>
<dbReference type="AlphaFoldDB" id="A0A1W6A140"/>
<proteinExistence type="predicted"/>
<dbReference type="Proteomes" id="UP000192527">
    <property type="component" value="Chromosome"/>
</dbReference>
<name>A0A1W6A140_9BACI</name>
<sequence>MQYGSRKQKDAYTAIHELGVFEDLAHYNPALCRTLPIGIDVADSDLDIIMEANDLRAFEEEVQSHYSNERDFSIKRTTIRGKDSVKANFFYGGFEFELFGQAEPVDKQYAYIHMKIEYELLQRQPALEDKVKSLKKRGIKTEPAFCQLLNIKGDPYEALIAYGKKKGIIPLKDVGSDRAG</sequence>
<accession>A0A1W6A140</accession>
<dbReference type="STRING" id="402384.HM131_13910"/>
<protein>
    <submittedName>
        <fullName evidence="1">Alpha/beta hydrolase</fullName>
    </submittedName>
</protein>
<gene>
    <name evidence="1" type="ORF">HM131_13910</name>
</gene>
<evidence type="ECO:0000313" key="1">
    <source>
        <dbReference type="EMBL" id="ARI79217.1"/>
    </source>
</evidence>
<dbReference type="GO" id="GO:0016787">
    <property type="term" value="F:hydrolase activity"/>
    <property type="evidence" value="ECO:0007669"/>
    <property type="project" value="UniProtKB-KW"/>
</dbReference>
<keyword evidence="2" id="KW-1185">Reference proteome</keyword>
<evidence type="ECO:0000313" key="2">
    <source>
        <dbReference type="Proteomes" id="UP000192527"/>
    </source>
</evidence>
<dbReference type="KEGG" id="hmn:HM131_13910"/>
<dbReference type="EMBL" id="CP020772">
    <property type="protein sequence ID" value="ARI79217.1"/>
    <property type="molecule type" value="Genomic_DNA"/>
</dbReference>
<reference evidence="1 2" key="1">
    <citation type="submission" date="2017-04" db="EMBL/GenBank/DDBJ databases">
        <title>The whole genome sequencing and assembly of Halobacillus mangrovi strain.</title>
        <authorList>
            <person name="Lee S.-J."/>
            <person name="Park M.-K."/>
            <person name="Kim J.-Y."/>
            <person name="Lee Y.-J."/>
            <person name="Yi H."/>
            <person name="Bahn Y.-S."/>
            <person name="Kim J.F."/>
            <person name="Lee D.-W."/>
        </authorList>
    </citation>
    <scope>NUCLEOTIDE SEQUENCE [LARGE SCALE GENOMIC DNA]</scope>
    <source>
        <strain evidence="1 2">KTB 131</strain>
    </source>
</reference>
<dbReference type="InterPro" id="IPR025365">
    <property type="entry name" value="DUF4269"/>
</dbReference>